<organism evidence="1 2">
    <name type="scientific">Plutella xylostella</name>
    <name type="common">Diamondback moth</name>
    <name type="synonym">Plutella maculipennis</name>
    <dbReference type="NCBI Taxonomy" id="51655"/>
    <lineage>
        <taxon>Eukaryota</taxon>
        <taxon>Metazoa</taxon>
        <taxon>Ecdysozoa</taxon>
        <taxon>Arthropoda</taxon>
        <taxon>Hexapoda</taxon>
        <taxon>Insecta</taxon>
        <taxon>Pterygota</taxon>
        <taxon>Neoptera</taxon>
        <taxon>Endopterygota</taxon>
        <taxon>Lepidoptera</taxon>
        <taxon>Glossata</taxon>
        <taxon>Ditrysia</taxon>
        <taxon>Yponomeutoidea</taxon>
        <taxon>Plutellidae</taxon>
        <taxon>Plutella</taxon>
    </lineage>
</organism>
<keyword evidence="2" id="KW-1185">Reference proteome</keyword>
<evidence type="ECO:0000313" key="2">
    <source>
        <dbReference type="Proteomes" id="UP000823941"/>
    </source>
</evidence>
<gene>
    <name evidence="1" type="ORF">JYU34_019317</name>
</gene>
<proteinExistence type="predicted"/>
<accession>A0ABQ7PY03</accession>
<protein>
    <submittedName>
        <fullName evidence="1">Uncharacterized protein</fullName>
    </submittedName>
</protein>
<dbReference type="Proteomes" id="UP000823941">
    <property type="component" value="Chromosome 26"/>
</dbReference>
<sequence length="64" mass="7354">MPEGNVVGVKCLKLKCLGLSDGRYYEIVKANFERADRTTVVRTSTNCRVSNYYLLSNYRDLVFN</sequence>
<evidence type="ECO:0000313" key="1">
    <source>
        <dbReference type="EMBL" id="KAG7297345.1"/>
    </source>
</evidence>
<dbReference type="EMBL" id="JAHIBW010000026">
    <property type="protein sequence ID" value="KAG7297345.1"/>
    <property type="molecule type" value="Genomic_DNA"/>
</dbReference>
<comment type="caution">
    <text evidence="1">The sequence shown here is derived from an EMBL/GenBank/DDBJ whole genome shotgun (WGS) entry which is preliminary data.</text>
</comment>
<name>A0ABQ7PY03_PLUXY</name>
<reference evidence="1 2" key="1">
    <citation type="submission" date="2021-06" db="EMBL/GenBank/DDBJ databases">
        <title>A haploid diamondback moth (Plutella xylostella L.) genome assembly resolves 31 chromosomes and identifies a diamide resistance mutation.</title>
        <authorList>
            <person name="Ward C.M."/>
            <person name="Perry K.D."/>
            <person name="Baker G."/>
            <person name="Powis K."/>
            <person name="Heckel D.G."/>
            <person name="Baxter S.W."/>
        </authorList>
    </citation>
    <scope>NUCLEOTIDE SEQUENCE [LARGE SCALE GENOMIC DNA]</scope>
    <source>
        <strain evidence="1 2">LV</strain>
        <tissue evidence="1">Single pupa</tissue>
    </source>
</reference>